<gene>
    <name evidence="1" type="ORF">OU5_P0312</name>
</gene>
<geneLocation type="plasmid" evidence="2"/>
<accession>A0A024EKW8</accession>
<dbReference type="OrthoDB" id="9871806at2"/>
<evidence type="ECO:0000313" key="2">
    <source>
        <dbReference type="Proteomes" id="UP000026913"/>
    </source>
</evidence>
<dbReference type="KEGG" id="pman:OU5_P0312"/>
<dbReference type="EMBL" id="CP005961">
    <property type="protein sequence ID" value="AHZ73564.1"/>
    <property type="molecule type" value="Genomic_DNA"/>
</dbReference>
<dbReference type="HOGENOM" id="CLU_2452303_0_0_6"/>
<keyword evidence="1" id="KW-0614">Plasmid</keyword>
<dbReference type="RefSeq" id="WP_010466295.1">
    <property type="nucleotide sequence ID" value="NZ_CP005961.1"/>
</dbReference>
<reference evidence="1 2" key="1">
    <citation type="journal article" date="2012" name="J. Bacteriol.">
        <title>Genome sequence of cold-adapted Pseudomonas mandelii strain JR-1.</title>
        <authorList>
            <person name="Jang S.H."/>
            <person name="Kim J."/>
            <person name="Kim J."/>
            <person name="Hong S."/>
            <person name="Lee C."/>
        </authorList>
    </citation>
    <scope>NUCLEOTIDE SEQUENCE [LARGE SCALE GENOMIC DNA]</scope>
    <source>
        <strain evidence="1 2">JR-1</strain>
        <plasmid evidence="2">Plasmid</plasmid>
    </source>
</reference>
<dbReference type="Proteomes" id="UP000026913">
    <property type="component" value="Plasmid unnamed"/>
</dbReference>
<dbReference type="AlphaFoldDB" id="A0A024EKW8"/>
<name>A0A024EKW8_9PSED</name>
<proteinExistence type="predicted"/>
<organism evidence="1 2">
    <name type="scientific">Pseudomonas mandelii JR-1</name>
    <dbReference type="NCBI Taxonomy" id="1147786"/>
    <lineage>
        <taxon>Bacteria</taxon>
        <taxon>Pseudomonadati</taxon>
        <taxon>Pseudomonadota</taxon>
        <taxon>Gammaproteobacteria</taxon>
        <taxon>Pseudomonadales</taxon>
        <taxon>Pseudomonadaceae</taxon>
        <taxon>Pseudomonas</taxon>
    </lineage>
</organism>
<evidence type="ECO:0000313" key="1">
    <source>
        <dbReference type="EMBL" id="AHZ73564.1"/>
    </source>
</evidence>
<protein>
    <submittedName>
        <fullName evidence="1">Uncharacterized protein</fullName>
    </submittedName>
</protein>
<sequence>MDVLNQIKDAGLELLNGHSRAVAALTVGHSVTAIDTEGRTLEITMKDGRVVANAVAPSDCGQRSGILVRKIPAIALTKNPANPRASVDH</sequence>